<comment type="cofactor">
    <cofactor evidence="3">
        <name>Zn(2+)</name>
        <dbReference type="ChEBI" id="CHEBI:29105"/>
    </cofactor>
    <text evidence="3">Binds 1 zinc ion.</text>
</comment>
<dbReference type="SUPFAM" id="SSF57716">
    <property type="entry name" value="Glucocorticoid receptor-like (DNA-binding domain)"/>
    <property type="match status" value="1"/>
</dbReference>
<comment type="similarity">
    <text evidence="3">Belongs to the DNA gyrase inhibitor YacG family.</text>
</comment>
<reference evidence="5 6" key="1">
    <citation type="submission" date="2017-05" db="EMBL/GenBank/DDBJ databases">
        <authorList>
            <person name="Varghese N."/>
            <person name="Submissions S."/>
        </authorList>
    </citation>
    <scope>NUCLEOTIDE SEQUENCE [LARGE SCALE GENOMIC DNA]</scope>
    <source>
        <strain evidence="5 6">SM16</strain>
    </source>
</reference>
<proteinExistence type="inferred from homology"/>
<evidence type="ECO:0000256" key="4">
    <source>
        <dbReference type="SAM" id="MobiDB-lite"/>
    </source>
</evidence>
<dbReference type="Proteomes" id="UP001157910">
    <property type="component" value="Unassembled WGS sequence"/>
</dbReference>
<feature type="region of interest" description="Disordered" evidence="4">
    <location>
        <begin position="39"/>
        <end position="63"/>
    </location>
</feature>
<dbReference type="EMBL" id="FXUI01000002">
    <property type="protein sequence ID" value="SMP56689.1"/>
    <property type="molecule type" value="Genomic_DNA"/>
</dbReference>
<comment type="function">
    <text evidence="3">Inhibits all the catalytic activities of DNA gyrase by preventing its interaction with DNA. Acts by binding directly to the C-terminal domain of GyrB, which probably disrupts DNA binding by the gyrase.</text>
</comment>
<feature type="binding site" evidence="3">
    <location>
        <position position="23"/>
    </location>
    <ligand>
        <name>Zn(2+)</name>
        <dbReference type="ChEBI" id="CHEBI:29105"/>
    </ligand>
</feature>
<feature type="binding site" evidence="3">
    <location>
        <position position="8"/>
    </location>
    <ligand>
        <name>Zn(2+)</name>
        <dbReference type="ChEBI" id="CHEBI:29105"/>
    </ligand>
</feature>
<protein>
    <recommendedName>
        <fullName evidence="3">DNA gyrase inhibitor YacG</fullName>
    </recommendedName>
</protein>
<accession>A0ABY1Q4C4</accession>
<feature type="compositionally biased region" description="Pro residues" evidence="4">
    <location>
        <begin position="54"/>
        <end position="63"/>
    </location>
</feature>
<comment type="caution">
    <text evidence="5">The sequence shown here is derived from an EMBL/GenBank/DDBJ whole genome shotgun (WGS) entry which is preliminary data.</text>
</comment>
<evidence type="ECO:0000256" key="1">
    <source>
        <dbReference type="ARBA" id="ARBA00022723"/>
    </source>
</evidence>
<dbReference type="PANTHER" id="PTHR36150">
    <property type="entry name" value="DNA GYRASE INHIBITOR YACG"/>
    <property type="match status" value="1"/>
</dbReference>
<evidence type="ECO:0000256" key="3">
    <source>
        <dbReference type="HAMAP-Rule" id="MF_00649"/>
    </source>
</evidence>
<dbReference type="PANTHER" id="PTHR36150:SF1">
    <property type="entry name" value="DNA GYRASE INHIBITOR YACG"/>
    <property type="match status" value="1"/>
</dbReference>
<keyword evidence="6" id="KW-1185">Reference proteome</keyword>
<evidence type="ECO:0000313" key="6">
    <source>
        <dbReference type="Proteomes" id="UP001157910"/>
    </source>
</evidence>
<feature type="binding site" evidence="3">
    <location>
        <position position="27"/>
    </location>
    <ligand>
        <name>Zn(2+)</name>
        <dbReference type="ChEBI" id="CHEBI:29105"/>
    </ligand>
</feature>
<comment type="subunit">
    <text evidence="3">Interacts with GyrB.</text>
</comment>
<gene>
    <name evidence="3" type="primary">yacG</name>
    <name evidence="5" type="ORF">SAMN06296065_102169</name>
</gene>
<feature type="binding site" evidence="3">
    <location>
        <position position="11"/>
    </location>
    <ligand>
        <name>Zn(2+)</name>
        <dbReference type="ChEBI" id="CHEBI:29105"/>
    </ligand>
</feature>
<evidence type="ECO:0000313" key="5">
    <source>
        <dbReference type="EMBL" id="SMP56689.1"/>
    </source>
</evidence>
<dbReference type="Gene3D" id="3.30.50.10">
    <property type="entry name" value="Erythroid Transcription Factor GATA-1, subunit A"/>
    <property type="match status" value="1"/>
</dbReference>
<dbReference type="Pfam" id="PF03884">
    <property type="entry name" value="YacG"/>
    <property type="match status" value="1"/>
</dbReference>
<dbReference type="InterPro" id="IPR013088">
    <property type="entry name" value="Znf_NHR/GATA"/>
</dbReference>
<dbReference type="HAMAP" id="MF_00649">
    <property type="entry name" value="DNA_gyrase_inhibitor_YacG"/>
    <property type="match status" value="1"/>
</dbReference>
<dbReference type="RefSeq" id="WP_283405232.1">
    <property type="nucleotide sequence ID" value="NZ_FXUI01000002.1"/>
</dbReference>
<evidence type="ECO:0000256" key="2">
    <source>
        <dbReference type="ARBA" id="ARBA00022833"/>
    </source>
</evidence>
<keyword evidence="2 3" id="KW-0862">Zinc</keyword>
<name>A0ABY1Q4C4_9SPHN</name>
<organism evidence="5 6">
    <name type="scientific">Novosphingobium panipatense</name>
    <dbReference type="NCBI Taxonomy" id="428991"/>
    <lineage>
        <taxon>Bacteria</taxon>
        <taxon>Pseudomonadati</taxon>
        <taxon>Pseudomonadota</taxon>
        <taxon>Alphaproteobacteria</taxon>
        <taxon>Sphingomonadales</taxon>
        <taxon>Sphingomonadaceae</taxon>
        <taxon>Novosphingobium</taxon>
    </lineage>
</organism>
<sequence length="63" mass="7233">MTRPERKCPICGNPRDAEYTPFCSKRCRDRDLLNWLDNGYALPGQPCDPEDLPEPPTNNPQDD</sequence>
<keyword evidence="1 3" id="KW-0479">Metal-binding</keyword>
<dbReference type="InterPro" id="IPR005584">
    <property type="entry name" value="DNA_gyrase_inhibitor_YacG"/>
</dbReference>